<dbReference type="Proteomes" id="UP001583177">
    <property type="component" value="Unassembled WGS sequence"/>
</dbReference>
<feature type="region of interest" description="Disordered" evidence="1">
    <location>
        <begin position="63"/>
        <end position="104"/>
    </location>
</feature>
<feature type="compositionally biased region" description="Polar residues" evidence="1">
    <location>
        <begin position="93"/>
        <end position="104"/>
    </location>
</feature>
<evidence type="ECO:0000313" key="2">
    <source>
        <dbReference type="EMBL" id="KAL1854942.1"/>
    </source>
</evidence>
<keyword evidence="3" id="KW-1185">Reference proteome</keyword>
<accession>A0ABR3W781</accession>
<name>A0ABR3W781_9PEZI</name>
<dbReference type="EMBL" id="JAWRVE010000134">
    <property type="protein sequence ID" value="KAL1854942.1"/>
    <property type="molecule type" value="Genomic_DNA"/>
</dbReference>
<feature type="compositionally biased region" description="Basic and acidic residues" evidence="1">
    <location>
        <begin position="68"/>
        <end position="92"/>
    </location>
</feature>
<sequence length="222" mass="25465">MTPTALGFNPTSSFPPFAVRFLQRMFLDLRIDSQKALPAPARHDFHEVQTPLSQVKPIHRWMASGGDRTSDFAERNREQQRIRREQATETDNKQTQQPSTVIGTNNSDEQIRFARWIEQSQLGQDSNRNRIVAISPLPDYITVADMLPRIRGSVESCSISQFEQIRVIQVQLWSIPHFYRSDRGRTDFFARSLSHTLAVTILGICRNISQLLDLSCGLRTPR</sequence>
<proteinExistence type="predicted"/>
<evidence type="ECO:0000256" key="1">
    <source>
        <dbReference type="SAM" id="MobiDB-lite"/>
    </source>
</evidence>
<evidence type="ECO:0000313" key="3">
    <source>
        <dbReference type="Proteomes" id="UP001583177"/>
    </source>
</evidence>
<reference evidence="2 3" key="1">
    <citation type="journal article" date="2024" name="IMA Fungus">
        <title>IMA Genome - F19 : A genome assembly and annotation guide to empower mycologists, including annotated draft genome sequences of Ceratocystis pirilliformis, Diaporthe australafricana, Fusarium ophioides, Paecilomyces lecythidis, and Sporothrix stenoceras.</title>
        <authorList>
            <person name="Aylward J."/>
            <person name="Wilson A.M."/>
            <person name="Visagie C.M."/>
            <person name="Spraker J."/>
            <person name="Barnes I."/>
            <person name="Buitendag C."/>
            <person name="Ceriani C."/>
            <person name="Del Mar Angel L."/>
            <person name="du Plessis D."/>
            <person name="Fuchs T."/>
            <person name="Gasser K."/>
            <person name="Kramer D."/>
            <person name="Li W."/>
            <person name="Munsamy K."/>
            <person name="Piso A."/>
            <person name="Price J.L."/>
            <person name="Sonnekus B."/>
            <person name="Thomas C."/>
            <person name="van der Nest A."/>
            <person name="van Dijk A."/>
            <person name="van Heerden A."/>
            <person name="van Vuuren N."/>
            <person name="Yilmaz N."/>
            <person name="Duong T.A."/>
            <person name="van der Merwe N.A."/>
            <person name="Wingfield M.J."/>
            <person name="Wingfield B.D."/>
        </authorList>
    </citation>
    <scope>NUCLEOTIDE SEQUENCE [LARGE SCALE GENOMIC DNA]</scope>
    <source>
        <strain evidence="2 3">CMW 18300</strain>
    </source>
</reference>
<protein>
    <submittedName>
        <fullName evidence="2">Uncharacterized protein</fullName>
    </submittedName>
</protein>
<organism evidence="2 3">
    <name type="scientific">Diaporthe australafricana</name>
    <dbReference type="NCBI Taxonomy" id="127596"/>
    <lineage>
        <taxon>Eukaryota</taxon>
        <taxon>Fungi</taxon>
        <taxon>Dikarya</taxon>
        <taxon>Ascomycota</taxon>
        <taxon>Pezizomycotina</taxon>
        <taxon>Sordariomycetes</taxon>
        <taxon>Sordariomycetidae</taxon>
        <taxon>Diaporthales</taxon>
        <taxon>Diaporthaceae</taxon>
        <taxon>Diaporthe</taxon>
    </lineage>
</organism>
<gene>
    <name evidence="2" type="ORF">Daus18300_011262</name>
</gene>
<comment type="caution">
    <text evidence="2">The sequence shown here is derived from an EMBL/GenBank/DDBJ whole genome shotgun (WGS) entry which is preliminary data.</text>
</comment>